<keyword evidence="8" id="KW-0119">Carbohydrate metabolism</keyword>
<comment type="caution">
    <text evidence="19">The sequence shown here is derived from an EMBL/GenBank/DDBJ whole genome shotgun (WGS) entry which is preliminary data.</text>
</comment>
<dbReference type="SUPFAM" id="SSF51445">
    <property type="entry name" value="(Trans)glycosidases"/>
    <property type="match status" value="1"/>
</dbReference>
<evidence type="ECO:0000256" key="1">
    <source>
        <dbReference type="ARBA" id="ARBA00004496"/>
    </source>
</evidence>
<dbReference type="InterPro" id="IPR017853">
    <property type="entry name" value="GH"/>
</dbReference>
<accession>A0A850H247</accession>
<evidence type="ECO:0000313" key="20">
    <source>
        <dbReference type="Proteomes" id="UP000561438"/>
    </source>
</evidence>
<feature type="domain" description="Glycosyl hydrolase family 13 catalytic" evidence="18">
    <location>
        <begin position="102"/>
        <end position="438"/>
    </location>
</feature>
<feature type="site" description="Transition state stabilizer" evidence="16">
    <location>
        <position position="375"/>
    </location>
</feature>
<keyword evidence="7 14" id="KW-0378">Hydrolase</keyword>
<dbReference type="InterPro" id="IPR014756">
    <property type="entry name" value="Ig_E-set"/>
</dbReference>
<keyword evidence="6" id="KW-0963">Cytoplasm</keyword>
<dbReference type="InterPro" id="IPR012768">
    <property type="entry name" value="Trehalose_TreZ"/>
</dbReference>
<sequence>MSAWGPALLGDGQARFRLWAPDQNELTLERKGTAPLAMTRDEQGWFSVVAEAEAGARYRFRLNDELAVPDPAARVQAGGVHGWSLLTDPAAYRWRCNEWRGRRWEETVIEEVHAGVLGGFSGLAERLPEMADRGVTAVEIMPVAAFSGTRNWGYDGVLPYAVAEPYGTPEEFKAMIDRAHELGLMVFLDVVYNHFGPDGNYLGAYASDFFDTDADTPWGGAVAVSRDPVKRFFIDNALMWLGEYRIDGLRFDAVHAIADNEFLDEMAAEIRTAFPGRHIHLVLENEHNDTQRLAPELYDAQWNDDFHNVMHVLLTGESEGYYAGFSEDPTAKLARCLAEGFIYQGETPPGADRARGTPSGHLPATRFVSFLQNHDQTGNRALGERLTVLTDRDRLRAATALLLLMPQIPLLFMGDSEGSRSPFLFFTDFHEELADAVREGRRGEFASFAAFAEPEARKRIPDPNARSTFAASKPEPGPDAEEWRALYRELLALRQAQVVPRLAGAQGLGAEVLSAGAVTARWRMSDEAVLSIAINLGTEEVGYPAAQGEVLFELGNGGAPASFRAALAA</sequence>
<evidence type="ECO:0000256" key="14">
    <source>
        <dbReference type="PIRNR" id="PIRNR006337"/>
    </source>
</evidence>
<dbReference type="Pfam" id="PF11941">
    <property type="entry name" value="DUF3459"/>
    <property type="match status" value="1"/>
</dbReference>
<evidence type="ECO:0000256" key="4">
    <source>
        <dbReference type="ARBA" id="ARBA00012268"/>
    </source>
</evidence>
<comment type="catalytic activity">
    <reaction evidence="12 14">
        <text>hydrolysis of (1-&gt;4)-alpha-D-glucosidic linkage in 4-alpha-D-[(1-&gt;4)-alpha-D-glucanosyl]n trehalose to yield trehalose and (1-&gt;4)-alpha-D-glucan.</text>
        <dbReference type="EC" id="3.2.1.141"/>
    </reaction>
</comment>
<comment type="pathway">
    <text evidence="2 14">Glycan biosynthesis; trehalose biosynthesis.</text>
</comment>
<evidence type="ECO:0000256" key="7">
    <source>
        <dbReference type="ARBA" id="ARBA00022801"/>
    </source>
</evidence>
<dbReference type="PIRSF" id="PIRSF006337">
    <property type="entry name" value="Trehalose_TreZ"/>
    <property type="match status" value="1"/>
</dbReference>
<dbReference type="UniPathway" id="UPA00299"/>
<keyword evidence="20" id="KW-1185">Reference proteome</keyword>
<evidence type="ECO:0000259" key="18">
    <source>
        <dbReference type="SMART" id="SM00642"/>
    </source>
</evidence>
<evidence type="ECO:0000256" key="3">
    <source>
        <dbReference type="ARBA" id="ARBA00008061"/>
    </source>
</evidence>
<gene>
    <name evidence="19" type="primary">treZ</name>
    <name evidence="19" type="ORF">HUV48_06945</name>
</gene>
<dbReference type="EC" id="3.2.1.141" evidence="4 13"/>
<evidence type="ECO:0000256" key="12">
    <source>
        <dbReference type="ARBA" id="ARBA00034013"/>
    </source>
</evidence>
<dbReference type="InterPro" id="IPR044901">
    <property type="entry name" value="Trehalose_TreZ_E-set_sf"/>
</dbReference>
<evidence type="ECO:0000256" key="2">
    <source>
        <dbReference type="ARBA" id="ARBA00005199"/>
    </source>
</evidence>
<evidence type="ECO:0000313" key="19">
    <source>
        <dbReference type="EMBL" id="NVD44756.1"/>
    </source>
</evidence>
<feature type="active site" description="Nucleophile" evidence="15">
    <location>
        <position position="252"/>
    </location>
</feature>
<dbReference type="EMBL" id="JABWGV010000002">
    <property type="protein sequence ID" value="NVD44756.1"/>
    <property type="molecule type" value="Genomic_DNA"/>
</dbReference>
<dbReference type="PANTHER" id="PTHR43651:SF11">
    <property type="entry name" value="MALTO-OLIGOSYLTREHALOSE TREHALOHYDROLASE"/>
    <property type="match status" value="1"/>
</dbReference>
<evidence type="ECO:0000256" key="9">
    <source>
        <dbReference type="ARBA" id="ARBA00023295"/>
    </source>
</evidence>
<feature type="region of interest" description="Disordered" evidence="17">
    <location>
        <begin position="460"/>
        <end position="479"/>
    </location>
</feature>
<evidence type="ECO:0000256" key="6">
    <source>
        <dbReference type="ARBA" id="ARBA00022490"/>
    </source>
</evidence>
<dbReference type="Gene3D" id="2.60.40.10">
    <property type="entry name" value="Immunoglobulins"/>
    <property type="match status" value="1"/>
</dbReference>
<reference evidence="19 20" key="1">
    <citation type="submission" date="2020-06" db="EMBL/GenBank/DDBJ databases">
        <title>Altererythrobacter sp. HHU K3-1.</title>
        <authorList>
            <person name="Zhang D."/>
            <person name="Xue H."/>
        </authorList>
    </citation>
    <scope>NUCLEOTIDE SEQUENCE [LARGE SCALE GENOMIC DNA]</scope>
    <source>
        <strain evidence="19 20">HHU K3-1</strain>
    </source>
</reference>
<organism evidence="19 20">
    <name type="scientific">Qipengyuania atrilutea</name>
    <dbReference type="NCBI Taxonomy" id="2744473"/>
    <lineage>
        <taxon>Bacteria</taxon>
        <taxon>Pseudomonadati</taxon>
        <taxon>Pseudomonadota</taxon>
        <taxon>Alphaproteobacteria</taxon>
        <taxon>Sphingomonadales</taxon>
        <taxon>Erythrobacteraceae</taxon>
        <taxon>Qipengyuania</taxon>
    </lineage>
</organism>
<dbReference type="GO" id="GO:0005992">
    <property type="term" value="P:trehalose biosynthetic process"/>
    <property type="evidence" value="ECO:0007669"/>
    <property type="project" value="UniProtKB-UniRule"/>
</dbReference>
<evidence type="ECO:0000256" key="8">
    <source>
        <dbReference type="ARBA" id="ARBA00023277"/>
    </source>
</evidence>
<evidence type="ECO:0000256" key="17">
    <source>
        <dbReference type="SAM" id="MobiDB-lite"/>
    </source>
</evidence>
<dbReference type="SUPFAM" id="SSF81296">
    <property type="entry name" value="E set domains"/>
    <property type="match status" value="1"/>
</dbReference>
<keyword evidence="9 14" id="KW-0326">Glycosidase</keyword>
<dbReference type="NCBIfam" id="TIGR02402">
    <property type="entry name" value="trehalose_TreZ"/>
    <property type="match status" value="1"/>
</dbReference>
<dbReference type="InterPro" id="IPR013783">
    <property type="entry name" value="Ig-like_fold"/>
</dbReference>
<evidence type="ECO:0000256" key="11">
    <source>
        <dbReference type="ARBA" id="ARBA00033284"/>
    </source>
</evidence>
<dbReference type="Proteomes" id="UP000561438">
    <property type="component" value="Unassembled WGS sequence"/>
</dbReference>
<evidence type="ECO:0000256" key="10">
    <source>
        <dbReference type="ARBA" id="ARBA00032057"/>
    </source>
</evidence>
<dbReference type="PANTHER" id="PTHR43651">
    <property type="entry name" value="1,4-ALPHA-GLUCAN-BRANCHING ENZYME"/>
    <property type="match status" value="1"/>
</dbReference>
<feature type="active site" description="Proton donor" evidence="15">
    <location>
        <position position="284"/>
    </location>
</feature>
<proteinExistence type="inferred from homology"/>
<evidence type="ECO:0000256" key="5">
    <source>
        <dbReference type="ARBA" id="ARBA00015938"/>
    </source>
</evidence>
<protein>
    <recommendedName>
        <fullName evidence="5 13">Malto-oligosyltrehalose trehalohydrolase</fullName>
        <shortName evidence="14">MTHase</shortName>
        <ecNumber evidence="4 13">3.2.1.141</ecNumber>
    </recommendedName>
    <alternativeName>
        <fullName evidence="11 14">4-alpha-D-((1-&gt;4)-alpha-D-glucano)trehalose trehalohydrolase</fullName>
    </alternativeName>
    <alternativeName>
        <fullName evidence="10 14">Maltooligosyl trehalose trehalohydrolase</fullName>
    </alternativeName>
</protein>
<dbReference type="GO" id="GO:0033942">
    <property type="term" value="F:4-alpha-D-(1-&gt;4)-alpha-D-glucanotrehalose trehalohydrolase activity"/>
    <property type="evidence" value="ECO:0007669"/>
    <property type="project" value="UniProtKB-EC"/>
</dbReference>
<dbReference type="CDD" id="cd11325">
    <property type="entry name" value="AmyAc_GTHase"/>
    <property type="match status" value="1"/>
</dbReference>
<dbReference type="GO" id="GO:0005737">
    <property type="term" value="C:cytoplasm"/>
    <property type="evidence" value="ECO:0007669"/>
    <property type="project" value="UniProtKB-SubCell"/>
</dbReference>
<dbReference type="Pfam" id="PF00128">
    <property type="entry name" value="Alpha-amylase"/>
    <property type="match status" value="1"/>
</dbReference>
<dbReference type="SMART" id="SM00642">
    <property type="entry name" value="Aamy"/>
    <property type="match status" value="1"/>
</dbReference>
<comment type="similarity">
    <text evidence="3 14">Belongs to the glycosyl hydrolase 13 family.</text>
</comment>
<evidence type="ECO:0000256" key="15">
    <source>
        <dbReference type="PIRSR" id="PIRSR006337-1"/>
    </source>
</evidence>
<dbReference type="InterPro" id="IPR022567">
    <property type="entry name" value="DUF3459"/>
</dbReference>
<evidence type="ECO:0000256" key="13">
    <source>
        <dbReference type="NCBIfam" id="TIGR02402"/>
    </source>
</evidence>
<dbReference type="CDD" id="cd02853">
    <property type="entry name" value="E_set_MTHase_like_N"/>
    <property type="match status" value="1"/>
</dbReference>
<dbReference type="AlphaFoldDB" id="A0A850H247"/>
<name>A0A850H247_9SPHN</name>
<evidence type="ECO:0000256" key="16">
    <source>
        <dbReference type="PIRSR" id="PIRSR006337-3"/>
    </source>
</evidence>
<comment type="subcellular location">
    <subcellularLocation>
        <location evidence="1 15">Cytoplasm</location>
    </subcellularLocation>
</comment>
<dbReference type="Gene3D" id="3.20.20.80">
    <property type="entry name" value="Glycosidases"/>
    <property type="match status" value="1"/>
</dbReference>
<dbReference type="Gene3D" id="1.10.10.760">
    <property type="entry name" value="E-set domains of sugar-utilizing enzymes"/>
    <property type="match status" value="1"/>
</dbReference>
<dbReference type="InterPro" id="IPR006047">
    <property type="entry name" value="GH13_cat_dom"/>
</dbReference>